<dbReference type="EMBL" id="MCFH01000004">
    <property type="protein sequence ID" value="ORX58559.1"/>
    <property type="molecule type" value="Genomic_DNA"/>
</dbReference>
<comment type="similarity">
    <text evidence="1">Belongs to the TSR2 family.</text>
</comment>
<accession>A0A1Y1VLC3</accession>
<protein>
    <recommendedName>
        <fullName evidence="6">Pre-rRNA-processing protein TSR2</fullName>
    </recommendedName>
</protein>
<dbReference type="Proteomes" id="UP000193719">
    <property type="component" value="Unassembled WGS sequence"/>
</dbReference>
<evidence type="ECO:0000256" key="3">
    <source>
        <dbReference type="SAM" id="MobiDB-lite"/>
    </source>
</evidence>
<evidence type="ECO:0000256" key="1">
    <source>
        <dbReference type="ARBA" id="ARBA00006524"/>
    </source>
</evidence>
<keyword evidence="5" id="KW-1185">Reference proteome</keyword>
<gene>
    <name evidence="4" type="ORF">BCR36DRAFT_580173</name>
</gene>
<evidence type="ECO:0000313" key="5">
    <source>
        <dbReference type="Proteomes" id="UP000193719"/>
    </source>
</evidence>
<dbReference type="GO" id="GO:0006364">
    <property type="term" value="P:rRNA processing"/>
    <property type="evidence" value="ECO:0007669"/>
    <property type="project" value="UniProtKB-KW"/>
</dbReference>
<dbReference type="AlphaFoldDB" id="A0A1Y1VLC3"/>
<sequence>MAVAQPDNQQIFEKIVELIFSNWTALQLAVDHSLAGLKTQEFYQNLYEEVINIFKVYKDQVEVSDLNENFLDFFSEIFNMDVEDDSPKQVGMLLVDSYKKTFIEGTGMEVYNNLLAKGKSNANKLSQVQGDDDDSDDDNDFDNGDSMDTDEATTSQPTYHREPRSKKVIDEDGWETVTSRRRR</sequence>
<evidence type="ECO:0008006" key="6">
    <source>
        <dbReference type="Google" id="ProtNLM"/>
    </source>
</evidence>
<dbReference type="OrthoDB" id="263560at2759"/>
<feature type="region of interest" description="Disordered" evidence="3">
    <location>
        <begin position="124"/>
        <end position="183"/>
    </location>
</feature>
<keyword evidence="2" id="KW-0698">rRNA processing</keyword>
<dbReference type="PANTHER" id="PTHR21250">
    <property type="entry name" value="PRE-RRNA-PROCESSING PROTEIN TSR2 HOMOLOG"/>
    <property type="match status" value="1"/>
</dbReference>
<reference evidence="4 5" key="2">
    <citation type="submission" date="2016-08" db="EMBL/GenBank/DDBJ databases">
        <title>Pervasive Adenine N6-methylation of Active Genes in Fungi.</title>
        <authorList>
            <consortium name="DOE Joint Genome Institute"/>
            <person name="Mondo S.J."/>
            <person name="Dannebaum R.O."/>
            <person name="Kuo R.C."/>
            <person name="Labutti K."/>
            <person name="Haridas S."/>
            <person name="Kuo A."/>
            <person name="Salamov A."/>
            <person name="Ahrendt S.R."/>
            <person name="Lipzen A."/>
            <person name="Sullivan W."/>
            <person name="Andreopoulos W.B."/>
            <person name="Clum A."/>
            <person name="Lindquist E."/>
            <person name="Daum C."/>
            <person name="Ramamoorthy G.K."/>
            <person name="Gryganskyi A."/>
            <person name="Culley D."/>
            <person name="Magnuson J.K."/>
            <person name="James T.Y."/>
            <person name="O'Malley M.A."/>
            <person name="Stajich J.E."/>
            <person name="Spatafora J.W."/>
            <person name="Visel A."/>
            <person name="Grigoriev I.V."/>
        </authorList>
    </citation>
    <scope>NUCLEOTIDE SEQUENCE [LARGE SCALE GENOMIC DNA]</scope>
    <source>
        <strain evidence="5">finn</strain>
    </source>
</reference>
<feature type="compositionally biased region" description="Basic and acidic residues" evidence="3">
    <location>
        <begin position="159"/>
        <end position="170"/>
    </location>
</feature>
<organism evidence="4 5">
    <name type="scientific">Piromyces finnis</name>
    <dbReference type="NCBI Taxonomy" id="1754191"/>
    <lineage>
        <taxon>Eukaryota</taxon>
        <taxon>Fungi</taxon>
        <taxon>Fungi incertae sedis</taxon>
        <taxon>Chytridiomycota</taxon>
        <taxon>Chytridiomycota incertae sedis</taxon>
        <taxon>Neocallimastigomycetes</taxon>
        <taxon>Neocallimastigales</taxon>
        <taxon>Neocallimastigaceae</taxon>
        <taxon>Piromyces</taxon>
    </lineage>
</organism>
<reference evidence="4 5" key="1">
    <citation type="submission" date="2016-08" db="EMBL/GenBank/DDBJ databases">
        <title>Genomes of anaerobic fungi encode conserved fungal cellulosomes for biomass hydrolysis.</title>
        <authorList>
            <consortium name="DOE Joint Genome Institute"/>
            <person name="Haitjema C.H."/>
            <person name="Gilmore S.P."/>
            <person name="Henske J.K."/>
            <person name="Solomon K.V."/>
            <person name="De Groot R."/>
            <person name="Kuo A."/>
            <person name="Mondo S.J."/>
            <person name="Salamov A.A."/>
            <person name="Labutti K."/>
            <person name="Zhao Z."/>
            <person name="Chiniquy J."/>
            <person name="Barry K."/>
            <person name="Brewer H.M."/>
            <person name="Purvine S.O."/>
            <person name="Wright A.T."/>
            <person name="Boxma B."/>
            <person name="Van Alen T."/>
            <person name="Hackstein J.H."/>
            <person name="Baker S.E."/>
            <person name="Grigoriev I.V."/>
            <person name="O'Malley M.A."/>
        </authorList>
    </citation>
    <scope>NUCLEOTIDE SEQUENCE [LARGE SCALE GENOMIC DNA]</scope>
    <source>
        <strain evidence="5">finn</strain>
    </source>
</reference>
<proteinExistence type="inferred from homology"/>
<dbReference type="InterPro" id="IPR019398">
    <property type="entry name" value="Pre-rRNA_process_TSR2"/>
</dbReference>
<evidence type="ECO:0000313" key="4">
    <source>
        <dbReference type="EMBL" id="ORX58559.1"/>
    </source>
</evidence>
<feature type="compositionally biased region" description="Acidic residues" evidence="3">
    <location>
        <begin position="130"/>
        <end position="151"/>
    </location>
</feature>
<comment type="caution">
    <text evidence="4">The sequence shown here is derived from an EMBL/GenBank/DDBJ whole genome shotgun (WGS) entry which is preliminary data.</text>
</comment>
<evidence type="ECO:0000256" key="2">
    <source>
        <dbReference type="ARBA" id="ARBA00022552"/>
    </source>
</evidence>
<dbReference type="STRING" id="1754191.A0A1Y1VLC3"/>
<dbReference type="Pfam" id="PF10273">
    <property type="entry name" value="WGG"/>
    <property type="match status" value="1"/>
</dbReference>
<name>A0A1Y1VLC3_9FUNG</name>